<evidence type="ECO:0000313" key="1">
    <source>
        <dbReference type="EMBL" id="KAA8829596.1"/>
    </source>
</evidence>
<dbReference type="Gene3D" id="3.40.50.1820">
    <property type="entry name" value="alpha/beta hydrolase"/>
    <property type="match status" value="1"/>
</dbReference>
<dbReference type="EMBL" id="RZUH01000001">
    <property type="protein sequence ID" value="KAA8829596.1"/>
    <property type="molecule type" value="Genomic_DNA"/>
</dbReference>
<dbReference type="RefSeq" id="WP_150378504.1">
    <property type="nucleotide sequence ID" value="NZ_RZUH01000001.1"/>
</dbReference>
<organism evidence="1 2">
    <name type="scientific">Bifidobacterium myosotis</name>
    <dbReference type="NCBI Taxonomy" id="1630166"/>
    <lineage>
        <taxon>Bacteria</taxon>
        <taxon>Bacillati</taxon>
        <taxon>Actinomycetota</taxon>
        <taxon>Actinomycetes</taxon>
        <taxon>Bifidobacteriales</taxon>
        <taxon>Bifidobacteriaceae</taxon>
        <taxon>Bifidobacterium</taxon>
    </lineage>
</organism>
<dbReference type="PANTHER" id="PTHR10824">
    <property type="entry name" value="ACYL-COENZYME A THIOESTERASE-RELATED"/>
    <property type="match status" value="1"/>
</dbReference>
<gene>
    <name evidence="1" type="ORF">EMO91_00920</name>
</gene>
<protein>
    <submittedName>
        <fullName evidence="1">Uncharacterized protein</fullName>
    </submittedName>
</protein>
<comment type="caution">
    <text evidence="1">The sequence shown here is derived from an EMBL/GenBank/DDBJ whole genome shotgun (WGS) entry which is preliminary data.</text>
</comment>
<dbReference type="SUPFAM" id="SSF53474">
    <property type="entry name" value="alpha/beta-Hydrolases"/>
    <property type="match status" value="1"/>
</dbReference>
<dbReference type="GO" id="GO:0006631">
    <property type="term" value="P:fatty acid metabolic process"/>
    <property type="evidence" value="ECO:0007669"/>
    <property type="project" value="TreeGrafter"/>
</dbReference>
<dbReference type="Proteomes" id="UP000410049">
    <property type="component" value="Unassembled WGS sequence"/>
</dbReference>
<dbReference type="GO" id="GO:0047617">
    <property type="term" value="F:fatty acyl-CoA hydrolase activity"/>
    <property type="evidence" value="ECO:0007669"/>
    <property type="project" value="TreeGrafter"/>
</dbReference>
<dbReference type="GO" id="GO:0006637">
    <property type="term" value="P:acyl-CoA metabolic process"/>
    <property type="evidence" value="ECO:0007669"/>
    <property type="project" value="TreeGrafter"/>
</dbReference>
<dbReference type="PANTHER" id="PTHR10824:SF4">
    <property type="entry name" value="ACYL-COENZYME A THIOESTERASE 1-LIKE"/>
    <property type="match status" value="1"/>
</dbReference>
<sequence>MSALRSAGDGPFPAVIVLNRFGGGINKVRAATYGSRGMQTLALGYFKVPGLSPYISNTPLEHFKKAYDYVIDNLQPRGGRPTVGGQLRGGELTYLLGRSIPTKSRHRPIRVFRP</sequence>
<accession>A0A5M9ZPM0</accession>
<dbReference type="AlphaFoldDB" id="A0A5M9ZPM0"/>
<name>A0A5M9ZPM0_9BIFI</name>
<reference evidence="1 2" key="1">
    <citation type="journal article" date="2019" name="Syst. Appl. Microbiol.">
        <title>Characterization of Bifidobacterium species in feaces of the Egyptian fruit bat: Description of B. vespertilionis sp. nov. and B. rousetti sp. nov.</title>
        <authorList>
            <person name="Modesto M."/>
            <person name="Satti M."/>
            <person name="Watanabe K."/>
            <person name="Puglisi E."/>
            <person name="Morelli L."/>
            <person name="Huang C.-H."/>
            <person name="Liou J.-S."/>
            <person name="Miyashita M."/>
            <person name="Tamura T."/>
            <person name="Saito S."/>
            <person name="Mori K."/>
            <person name="Huang L."/>
            <person name="Sciavilla P."/>
            <person name="Sandri C."/>
            <person name="Spiezio C."/>
            <person name="Vitali F."/>
            <person name="Cavalieri D."/>
            <person name="Perpetuini G."/>
            <person name="Tofalo R."/>
            <person name="Bonetti A."/>
            <person name="Arita M."/>
            <person name="Mattarelli P."/>
        </authorList>
    </citation>
    <scope>NUCLEOTIDE SEQUENCE [LARGE SCALE GENOMIC DNA]</scope>
    <source>
        <strain evidence="1 2">RST17</strain>
    </source>
</reference>
<dbReference type="InterPro" id="IPR029058">
    <property type="entry name" value="AB_hydrolase_fold"/>
</dbReference>
<evidence type="ECO:0000313" key="2">
    <source>
        <dbReference type="Proteomes" id="UP000410049"/>
    </source>
</evidence>
<proteinExistence type="predicted"/>